<dbReference type="PROSITE" id="PS50177">
    <property type="entry name" value="NTF2_DOMAIN"/>
    <property type="match status" value="1"/>
</dbReference>
<evidence type="ECO:0000313" key="6">
    <source>
        <dbReference type="EMBL" id="KAJ8430643.1"/>
    </source>
</evidence>
<protein>
    <submittedName>
        <fullName evidence="6">Uncharacterized protein</fullName>
    </submittedName>
</protein>
<feature type="compositionally biased region" description="Gly residues" evidence="3">
    <location>
        <begin position="426"/>
        <end position="437"/>
    </location>
</feature>
<dbReference type="Proteomes" id="UP001153076">
    <property type="component" value="Unassembled WGS sequence"/>
</dbReference>
<dbReference type="EMBL" id="JAKOGI010000775">
    <property type="protein sequence ID" value="KAJ8430643.1"/>
    <property type="molecule type" value="Genomic_DNA"/>
</dbReference>
<proteinExistence type="predicted"/>
<dbReference type="InterPro" id="IPR035979">
    <property type="entry name" value="RBD_domain_sf"/>
</dbReference>
<dbReference type="SUPFAM" id="SSF54427">
    <property type="entry name" value="NTF2-like"/>
    <property type="match status" value="1"/>
</dbReference>
<dbReference type="InterPro" id="IPR012677">
    <property type="entry name" value="Nucleotide-bd_a/b_plait_sf"/>
</dbReference>
<evidence type="ECO:0000313" key="7">
    <source>
        <dbReference type="Proteomes" id="UP001153076"/>
    </source>
</evidence>
<name>A0A9Q1JT97_9CARY</name>
<dbReference type="OrthoDB" id="339151at2759"/>
<feature type="domain" description="NTF2" evidence="5">
    <location>
        <begin position="17"/>
        <end position="133"/>
    </location>
</feature>
<evidence type="ECO:0000259" key="4">
    <source>
        <dbReference type="PROSITE" id="PS50102"/>
    </source>
</evidence>
<evidence type="ECO:0000256" key="1">
    <source>
        <dbReference type="ARBA" id="ARBA00022884"/>
    </source>
</evidence>
<keyword evidence="1 2" id="KW-0694">RNA-binding</keyword>
<feature type="region of interest" description="Disordered" evidence="3">
    <location>
        <begin position="396"/>
        <end position="455"/>
    </location>
</feature>
<dbReference type="CDD" id="cd00590">
    <property type="entry name" value="RRM_SF"/>
    <property type="match status" value="1"/>
</dbReference>
<feature type="compositionally biased region" description="Polar residues" evidence="3">
    <location>
        <begin position="255"/>
        <end position="269"/>
    </location>
</feature>
<gene>
    <name evidence="6" type="ORF">Cgig2_025656</name>
</gene>
<dbReference type="Pfam" id="PF02136">
    <property type="entry name" value="NTF2"/>
    <property type="match status" value="1"/>
</dbReference>
<evidence type="ECO:0000256" key="3">
    <source>
        <dbReference type="SAM" id="MobiDB-lite"/>
    </source>
</evidence>
<dbReference type="GO" id="GO:0003729">
    <property type="term" value="F:mRNA binding"/>
    <property type="evidence" value="ECO:0007669"/>
    <property type="project" value="TreeGrafter"/>
</dbReference>
<dbReference type="AlphaFoldDB" id="A0A9Q1JT97"/>
<dbReference type="Pfam" id="PF00076">
    <property type="entry name" value="RRM_1"/>
    <property type="match status" value="1"/>
</dbReference>
<dbReference type="InterPro" id="IPR039539">
    <property type="entry name" value="Ras_GTPase_bind_prot"/>
</dbReference>
<comment type="caution">
    <text evidence="6">The sequence shown here is derived from an EMBL/GenBank/DDBJ whole genome shotgun (WGS) entry which is preliminary data.</text>
</comment>
<keyword evidence="7" id="KW-1185">Reference proteome</keyword>
<dbReference type="SUPFAM" id="SSF54928">
    <property type="entry name" value="RNA-binding domain, RBD"/>
    <property type="match status" value="1"/>
</dbReference>
<dbReference type="CDD" id="cd00780">
    <property type="entry name" value="NTF2"/>
    <property type="match status" value="1"/>
</dbReference>
<evidence type="ECO:0000259" key="5">
    <source>
        <dbReference type="PROSITE" id="PS50177"/>
    </source>
</evidence>
<dbReference type="Gene3D" id="3.10.450.50">
    <property type="match status" value="1"/>
</dbReference>
<sequence length="455" mass="49251">MALQASDPPVAPSAQVVANAFVEQYYHILHHSPELVYRFYQDSSVLSRQDENGEMTSVTTMQGINAKILSLDYKNYKAEIKTADAQESYKDGVIVLVTGCLTGKDKLRKKFAQSFFLAPQAKGYFVLNDVFRYIDDTGPSETNSVSIEKVDDSGSAQPPTETEVHAPGAAALDVPVSNENNQIHVEKSFEKSEKEGEIVAEKEEICTIPQSNENHISAVAESSHTSGQDDGTKNSYASIVKKAKGSPGPTKVYVPTNTVRSAPSNTQKQSAAVAETSVQTNSKAPENVNVHEEVEGYSIYVRNLPMNVTVDQLEAEFKKFGPIKQEGVQVRSNRQQGSCYGFVEFLSASAMESAIQASPVIVGGRQAFVEVKRTTTRVDGGRGRFLPGRGGFRSDSFRARGGYGGGRGFGRNDFGGRGEYSSRGRGPAGRGGEGYQRGRGRATRPSGMNRNSIAT</sequence>
<dbReference type="SMART" id="SM00360">
    <property type="entry name" value="RRM"/>
    <property type="match status" value="1"/>
</dbReference>
<feature type="region of interest" description="Disordered" evidence="3">
    <location>
        <begin position="241"/>
        <end position="269"/>
    </location>
</feature>
<feature type="domain" description="RRM" evidence="4">
    <location>
        <begin position="297"/>
        <end position="374"/>
    </location>
</feature>
<dbReference type="PANTHER" id="PTHR10693:SF75">
    <property type="entry name" value="NUCLEAR TRANSPORT FACTOR 2"/>
    <property type="match status" value="1"/>
</dbReference>
<dbReference type="GO" id="GO:0005829">
    <property type="term" value="C:cytosol"/>
    <property type="evidence" value="ECO:0007669"/>
    <property type="project" value="TreeGrafter"/>
</dbReference>
<organism evidence="6 7">
    <name type="scientific">Carnegiea gigantea</name>
    <dbReference type="NCBI Taxonomy" id="171969"/>
    <lineage>
        <taxon>Eukaryota</taxon>
        <taxon>Viridiplantae</taxon>
        <taxon>Streptophyta</taxon>
        <taxon>Embryophyta</taxon>
        <taxon>Tracheophyta</taxon>
        <taxon>Spermatophyta</taxon>
        <taxon>Magnoliopsida</taxon>
        <taxon>eudicotyledons</taxon>
        <taxon>Gunneridae</taxon>
        <taxon>Pentapetalae</taxon>
        <taxon>Caryophyllales</taxon>
        <taxon>Cactineae</taxon>
        <taxon>Cactaceae</taxon>
        <taxon>Cactoideae</taxon>
        <taxon>Echinocereeae</taxon>
        <taxon>Carnegiea</taxon>
    </lineage>
</organism>
<dbReference type="InterPro" id="IPR002075">
    <property type="entry name" value="NTF2_dom"/>
</dbReference>
<dbReference type="GO" id="GO:1990904">
    <property type="term" value="C:ribonucleoprotein complex"/>
    <property type="evidence" value="ECO:0007669"/>
    <property type="project" value="TreeGrafter"/>
</dbReference>
<dbReference type="FunFam" id="3.10.450.50:FF:000003">
    <property type="entry name" value="Nuclear transport factor 2 family protein"/>
    <property type="match status" value="1"/>
</dbReference>
<dbReference type="FunFam" id="3.30.70.330:FF:001141">
    <property type="entry name" value="Ras GTPase-activating protein-binding protein 1"/>
    <property type="match status" value="1"/>
</dbReference>
<accession>A0A9Q1JT97</accession>
<reference evidence="6" key="1">
    <citation type="submission" date="2022-04" db="EMBL/GenBank/DDBJ databases">
        <title>Carnegiea gigantea Genome sequencing and assembly v2.</title>
        <authorList>
            <person name="Copetti D."/>
            <person name="Sanderson M.J."/>
            <person name="Burquez A."/>
            <person name="Wojciechowski M.F."/>
        </authorList>
    </citation>
    <scope>NUCLEOTIDE SEQUENCE</scope>
    <source>
        <strain evidence="6">SGP5-SGP5p</strain>
        <tissue evidence="6">Aerial part</tissue>
    </source>
</reference>
<feature type="compositionally biased region" description="Gly residues" evidence="3">
    <location>
        <begin position="401"/>
        <end position="413"/>
    </location>
</feature>
<dbReference type="InterPro" id="IPR018222">
    <property type="entry name" value="Nuclear_transport_factor_2_euk"/>
</dbReference>
<feature type="compositionally biased region" description="Polar residues" evidence="3">
    <location>
        <begin position="446"/>
        <end position="455"/>
    </location>
</feature>
<dbReference type="Gene3D" id="3.30.70.330">
    <property type="match status" value="1"/>
</dbReference>
<dbReference type="InterPro" id="IPR032710">
    <property type="entry name" value="NTF2-like_dom_sf"/>
</dbReference>
<dbReference type="InterPro" id="IPR000504">
    <property type="entry name" value="RRM_dom"/>
</dbReference>
<dbReference type="PROSITE" id="PS50102">
    <property type="entry name" value="RRM"/>
    <property type="match status" value="1"/>
</dbReference>
<feature type="region of interest" description="Disordered" evidence="3">
    <location>
        <begin position="141"/>
        <end position="163"/>
    </location>
</feature>
<evidence type="ECO:0000256" key="2">
    <source>
        <dbReference type="PROSITE-ProRule" id="PRU00176"/>
    </source>
</evidence>
<dbReference type="PANTHER" id="PTHR10693">
    <property type="entry name" value="RAS GTPASE-ACTIVATING PROTEIN-BINDING PROTEIN"/>
    <property type="match status" value="1"/>
</dbReference>